<protein>
    <recommendedName>
        <fullName evidence="3">HNH endonuclease</fullName>
    </recommendedName>
</protein>
<organism evidence="1 2">
    <name type="scientific">Streptomyces dengpaensis</name>
    <dbReference type="NCBI Taxonomy" id="2049881"/>
    <lineage>
        <taxon>Bacteria</taxon>
        <taxon>Bacillati</taxon>
        <taxon>Actinomycetota</taxon>
        <taxon>Actinomycetes</taxon>
        <taxon>Kitasatosporales</taxon>
        <taxon>Streptomycetaceae</taxon>
        <taxon>Streptomyces</taxon>
    </lineage>
</organism>
<proteinExistence type="predicted"/>
<evidence type="ECO:0000313" key="2">
    <source>
        <dbReference type="Proteomes" id="UP000238413"/>
    </source>
</evidence>
<reference evidence="1 2" key="1">
    <citation type="submission" date="2018-02" db="EMBL/GenBank/DDBJ databases">
        <title>Complete genome sequence of Streptomyces dengpaensis, the producer of angucyclines.</title>
        <authorList>
            <person name="Yumei L."/>
        </authorList>
    </citation>
    <scope>NUCLEOTIDE SEQUENCE [LARGE SCALE GENOMIC DNA]</scope>
    <source>
        <strain evidence="1 2">XZHG99</strain>
    </source>
</reference>
<evidence type="ECO:0000313" key="1">
    <source>
        <dbReference type="EMBL" id="AVH58673.1"/>
    </source>
</evidence>
<name>A0ABN5I6G0_9ACTN</name>
<dbReference type="Proteomes" id="UP000238413">
    <property type="component" value="Chromosome"/>
</dbReference>
<accession>A0ABN5I6G0</accession>
<dbReference type="EMBL" id="CP026652">
    <property type="protein sequence ID" value="AVH58673.1"/>
    <property type="molecule type" value="Genomic_DNA"/>
</dbReference>
<sequence>MPATPTAIAWRDGPNLVVVCPFCHREHRHGVVGPNVGDGDGYRTSDCIGRQRGTYEVREER</sequence>
<evidence type="ECO:0008006" key="3">
    <source>
        <dbReference type="Google" id="ProtNLM"/>
    </source>
</evidence>
<gene>
    <name evidence="1" type="ORF">C4B68_26155</name>
</gene>
<dbReference type="RefSeq" id="WP_099499357.1">
    <property type="nucleotide sequence ID" value="NZ_CP026652.1"/>
</dbReference>
<keyword evidence="2" id="KW-1185">Reference proteome</keyword>